<keyword evidence="8" id="KW-1185">Reference proteome</keyword>
<dbReference type="GeneID" id="92209598"/>
<dbReference type="PANTHER" id="PTHR45831">
    <property type="entry name" value="LD24721P"/>
    <property type="match status" value="1"/>
</dbReference>
<dbReference type="Gene3D" id="1.25.40.10">
    <property type="entry name" value="Tetratricopeptide repeat domain"/>
    <property type="match status" value="1"/>
</dbReference>
<dbReference type="SMART" id="SM00028">
    <property type="entry name" value="TPR"/>
    <property type="match status" value="3"/>
</dbReference>
<feature type="repeat" description="TPR" evidence="4">
    <location>
        <begin position="168"/>
        <end position="201"/>
    </location>
</feature>
<dbReference type="InterPro" id="IPR047150">
    <property type="entry name" value="SGT"/>
</dbReference>
<dbReference type="PROSITE" id="PS50005">
    <property type="entry name" value="TPR"/>
    <property type="match status" value="3"/>
</dbReference>
<feature type="compositionally biased region" description="Gly residues" evidence="5">
    <location>
        <begin position="235"/>
        <end position="246"/>
    </location>
</feature>
<feature type="repeat" description="TPR" evidence="4">
    <location>
        <begin position="134"/>
        <end position="167"/>
    </location>
</feature>
<evidence type="ECO:0000256" key="2">
    <source>
        <dbReference type="ARBA" id="ARBA00022737"/>
    </source>
</evidence>
<sequence length="341" mass="36087">MSSVSNKDVALYIINFLKQSVADKTIAEDYVESMDVAIDCIADAFEVNKDDDKKALTQFGGKSLPELLKGFASSSAASSSNDKTDKPSPVIVDDETKAKADALKVEGNRFMASKDYPAAIAKYTEAIALDPTNVVYLSNRAAAYSSARDHQQAIEDAKKAIQLNPEFSKAYSRLGLAEFALGNPKAAMEAYQKGLDVEGETKSEAMRKGYETAKKRVEEQLEDSISTTDRDDGASRGGAGSGAGAGGLPDFGSMFGGAGGPGGGMGSFADMMNNPQLMQAAQQMMSNPDAMQNILNNPAIRQMAQSMGLGGPDGPDLSNLMNNPMFSQFMGRGSQGDNNES</sequence>
<dbReference type="Gene3D" id="1.10.260.100">
    <property type="match status" value="1"/>
</dbReference>
<dbReference type="InterPro" id="IPR032374">
    <property type="entry name" value="SGTA_dimer"/>
</dbReference>
<organism evidence="7 8">
    <name type="scientific">Lodderomyces beijingensis</name>
    <dbReference type="NCBI Taxonomy" id="1775926"/>
    <lineage>
        <taxon>Eukaryota</taxon>
        <taxon>Fungi</taxon>
        <taxon>Dikarya</taxon>
        <taxon>Ascomycota</taxon>
        <taxon>Saccharomycotina</taxon>
        <taxon>Pichiomycetes</taxon>
        <taxon>Debaryomycetaceae</taxon>
        <taxon>Candida/Lodderomyces clade</taxon>
        <taxon>Lodderomyces</taxon>
    </lineage>
</organism>
<evidence type="ECO:0000256" key="3">
    <source>
        <dbReference type="ARBA" id="ARBA00022803"/>
    </source>
</evidence>
<evidence type="ECO:0000256" key="4">
    <source>
        <dbReference type="PROSITE-ProRule" id="PRU00339"/>
    </source>
</evidence>
<evidence type="ECO:0000256" key="5">
    <source>
        <dbReference type="SAM" id="MobiDB-lite"/>
    </source>
</evidence>
<accession>A0ABP0ZPU0</accession>
<dbReference type="RefSeq" id="XP_066831340.1">
    <property type="nucleotide sequence ID" value="XM_066974620.1"/>
</dbReference>
<protein>
    <recommendedName>
        <fullName evidence="6">SGTA homodimerisation domain-containing protein</fullName>
    </recommendedName>
</protein>
<dbReference type="Gene3D" id="1.20.5.420">
    <property type="entry name" value="Immunoglobulin FC, subunit C"/>
    <property type="match status" value="1"/>
</dbReference>
<keyword evidence="3 4" id="KW-0802">TPR repeat</keyword>
<name>A0ABP0ZPU0_9ASCO</name>
<evidence type="ECO:0000259" key="6">
    <source>
        <dbReference type="Pfam" id="PF16546"/>
    </source>
</evidence>
<comment type="similarity">
    <text evidence="1">Belongs to the SGT family.</text>
</comment>
<dbReference type="SUPFAM" id="SSF48452">
    <property type="entry name" value="TPR-like"/>
    <property type="match status" value="1"/>
</dbReference>
<dbReference type="InterPro" id="IPR011990">
    <property type="entry name" value="TPR-like_helical_dom_sf"/>
</dbReference>
<dbReference type="Pfam" id="PF16546">
    <property type="entry name" value="SGTA_dimer"/>
    <property type="match status" value="1"/>
</dbReference>
<dbReference type="PANTHER" id="PTHR45831:SF2">
    <property type="entry name" value="LD24721P"/>
    <property type="match status" value="1"/>
</dbReference>
<feature type="region of interest" description="Disordered" evidence="5">
    <location>
        <begin position="215"/>
        <end position="246"/>
    </location>
</feature>
<keyword evidence="2" id="KW-0677">Repeat</keyword>
<dbReference type="InterPro" id="IPR019734">
    <property type="entry name" value="TPR_rpt"/>
</dbReference>
<evidence type="ECO:0000256" key="1">
    <source>
        <dbReference type="ARBA" id="ARBA00008175"/>
    </source>
</evidence>
<reference evidence="7 8" key="1">
    <citation type="submission" date="2024-03" db="EMBL/GenBank/DDBJ databases">
        <authorList>
            <person name="Brejova B."/>
        </authorList>
    </citation>
    <scope>NUCLEOTIDE SEQUENCE [LARGE SCALE GENOMIC DNA]</scope>
    <source>
        <strain evidence="7 8">CBS 14171</strain>
    </source>
</reference>
<dbReference type="Pfam" id="PF13414">
    <property type="entry name" value="TPR_11"/>
    <property type="match status" value="1"/>
</dbReference>
<feature type="domain" description="SGTA homodimerisation" evidence="6">
    <location>
        <begin position="5"/>
        <end position="69"/>
    </location>
</feature>
<gene>
    <name evidence="7" type="ORF">LODBEIA_P44020</name>
</gene>
<feature type="repeat" description="TPR" evidence="4">
    <location>
        <begin position="100"/>
        <end position="133"/>
    </location>
</feature>
<evidence type="ECO:0000313" key="8">
    <source>
        <dbReference type="Proteomes" id="UP001497383"/>
    </source>
</evidence>
<dbReference type="EMBL" id="OZ022409">
    <property type="protein sequence ID" value="CAK9440302.1"/>
    <property type="molecule type" value="Genomic_DNA"/>
</dbReference>
<evidence type="ECO:0000313" key="7">
    <source>
        <dbReference type="EMBL" id="CAK9440302.1"/>
    </source>
</evidence>
<dbReference type="Pfam" id="PF13181">
    <property type="entry name" value="TPR_8"/>
    <property type="match status" value="1"/>
</dbReference>
<dbReference type="Proteomes" id="UP001497383">
    <property type="component" value="Chromosome 5"/>
</dbReference>
<proteinExistence type="inferred from homology"/>